<dbReference type="PANTHER" id="PTHR12526:SF510">
    <property type="entry name" value="D-INOSITOL 3-PHOSPHATE GLYCOSYLTRANSFERASE"/>
    <property type="match status" value="1"/>
</dbReference>
<proteinExistence type="predicted"/>
<sequence length="394" mass="42456">MRAAFFHDERFTLDPAGTYYSSGTLPYRSFQRYLKHFDRVIMVGRLGGAQQSPMCTVASGPGVEFDCIPAGDLALPSFLAAVRRRAREVLARVDCAVIRLPSLVGVLAAREASVAGVPWMAEVVGDVFEALWNHGSWRGKAAALPLYALNRYYVGRASSAIFVSTTLQRRYPPGGAWVAASNVLIEAPRPEVLARRLARIASTAPAAARTIGLVGSYDVAYKGHETALRALAGLRRRGKDVLLRCIGVGDPSRWLRRAAELGVAAHVELGNARPHGEPVLRWMDELDALVVPSLTEGLPRCLVEGMSRALPAVGSLTGGIPELLERPALHRPGDAAGMARRLEALLWSPATLEAQARRNWTLAGDYAAEVLEARRDGLIRRFKAGIAGGSARAA</sequence>
<dbReference type="Proteomes" id="UP001162734">
    <property type="component" value="Chromosome"/>
</dbReference>
<evidence type="ECO:0000313" key="3">
    <source>
        <dbReference type="EMBL" id="BDG08516.1"/>
    </source>
</evidence>
<organism evidence="3 4">
    <name type="scientific">Anaeromyxobacter paludicola</name>
    <dbReference type="NCBI Taxonomy" id="2918171"/>
    <lineage>
        <taxon>Bacteria</taxon>
        <taxon>Pseudomonadati</taxon>
        <taxon>Myxococcota</taxon>
        <taxon>Myxococcia</taxon>
        <taxon>Myxococcales</taxon>
        <taxon>Cystobacterineae</taxon>
        <taxon>Anaeromyxobacteraceae</taxon>
        <taxon>Anaeromyxobacter</taxon>
    </lineage>
</organism>
<keyword evidence="1" id="KW-0328">Glycosyltransferase</keyword>
<evidence type="ECO:0008006" key="5">
    <source>
        <dbReference type="Google" id="ProtNLM"/>
    </source>
</evidence>
<gene>
    <name evidence="3" type="ORF">AMPC_16290</name>
</gene>
<reference evidence="4" key="1">
    <citation type="journal article" date="2022" name="Int. J. Syst. Evol. Microbiol.">
        <title>Anaeromyxobacter oryzae sp. nov., Anaeromyxobacter diazotrophicus sp. nov. and Anaeromyxobacter paludicola sp. nov., isolated from paddy soils.</title>
        <authorList>
            <person name="Itoh H."/>
            <person name="Xu Z."/>
            <person name="Mise K."/>
            <person name="Masuda Y."/>
            <person name="Ushijima N."/>
            <person name="Hayakawa C."/>
            <person name="Shiratori Y."/>
            <person name="Senoo K."/>
        </authorList>
    </citation>
    <scope>NUCLEOTIDE SEQUENCE [LARGE SCALE GENOMIC DNA]</scope>
    <source>
        <strain evidence="4">Red630</strain>
    </source>
</reference>
<dbReference type="Pfam" id="PF13692">
    <property type="entry name" value="Glyco_trans_1_4"/>
    <property type="match status" value="1"/>
</dbReference>
<protein>
    <recommendedName>
        <fullName evidence="5">Glycosyl transferase group 1</fullName>
    </recommendedName>
</protein>
<evidence type="ECO:0000256" key="2">
    <source>
        <dbReference type="ARBA" id="ARBA00022679"/>
    </source>
</evidence>
<dbReference type="SUPFAM" id="SSF53756">
    <property type="entry name" value="UDP-Glycosyltransferase/glycogen phosphorylase"/>
    <property type="match status" value="1"/>
</dbReference>
<keyword evidence="4" id="KW-1185">Reference proteome</keyword>
<dbReference type="RefSeq" id="WP_248345692.1">
    <property type="nucleotide sequence ID" value="NZ_AP025592.1"/>
</dbReference>
<evidence type="ECO:0000313" key="4">
    <source>
        <dbReference type="Proteomes" id="UP001162734"/>
    </source>
</evidence>
<dbReference type="PANTHER" id="PTHR12526">
    <property type="entry name" value="GLYCOSYLTRANSFERASE"/>
    <property type="match status" value="1"/>
</dbReference>
<name>A0ABM7X9J7_9BACT</name>
<accession>A0ABM7X9J7</accession>
<keyword evidence="2" id="KW-0808">Transferase</keyword>
<dbReference type="Gene3D" id="3.40.50.2000">
    <property type="entry name" value="Glycogen Phosphorylase B"/>
    <property type="match status" value="2"/>
</dbReference>
<evidence type="ECO:0000256" key="1">
    <source>
        <dbReference type="ARBA" id="ARBA00022676"/>
    </source>
</evidence>
<dbReference type="CDD" id="cd03801">
    <property type="entry name" value="GT4_PimA-like"/>
    <property type="match status" value="1"/>
</dbReference>
<dbReference type="EMBL" id="AP025592">
    <property type="protein sequence ID" value="BDG08516.1"/>
    <property type="molecule type" value="Genomic_DNA"/>
</dbReference>